<name>A0A6H0KXS2_9BACE</name>
<proteinExistence type="predicted"/>
<dbReference type="KEGG" id="bfc:BacF7301_25200"/>
<organism evidence="2 3">
    <name type="scientific">Bacteroides faecium</name>
    <dbReference type="NCBI Taxonomy" id="2715212"/>
    <lineage>
        <taxon>Bacteria</taxon>
        <taxon>Pseudomonadati</taxon>
        <taxon>Bacteroidota</taxon>
        <taxon>Bacteroidia</taxon>
        <taxon>Bacteroidales</taxon>
        <taxon>Bacteroidaceae</taxon>
        <taxon>Bacteroides</taxon>
    </lineage>
</organism>
<sequence length="521" mass="57046">MKRYNKITGVLAVATLSLFSACSEDAMDRINKDNDHTTSVAARFILADVITSTAFSNSSGDLNTYASAYVEYEVGVDNQLFYAETRESEPSSSSTYNNVWNGIYSTLKNARIIVKQCGEGGRDHGNYLTQGMGEVMAAYNCALLTDFFGDAPCSQAALVDEYGSPVYLTPKMDTQQEIYTQIMAYLNDAIVNLQKSDLADVSGQDFLYDGDAAKWLKFAYGLKARYTMRLLSRSSNRDADLYKVLEYVSKSFTSADEQAAFSLYDATNINPLYGFYVARAALGASQSLCNKLITSNDPRAGRAFFTPVASQKRTQVAANDATLIPAPNGTPDQSTSKYGISAFMYAKTAPTLLLSYHELLFLKAEALVRLGDPTAKDALKAAVTAGLLNAENSIAIAIRELGTALNTNGSAPFDKTNAEAYFDNEVEGRYNANSLQETMIQKYFALWGTSGEATETYNDIRRMKGMNENFITLSNPLNATKFPLRYSYGNSDTTANPEVKAAYGNGDYVYSEPVWWAGGSR</sequence>
<dbReference type="InterPro" id="IPR011990">
    <property type="entry name" value="TPR-like_helical_dom_sf"/>
</dbReference>
<dbReference type="Proteomes" id="UP000501780">
    <property type="component" value="Chromosome"/>
</dbReference>
<dbReference type="PROSITE" id="PS51257">
    <property type="entry name" value="PROKAR_LIPOPROTEIN"/>
    <property type="match status" value="1"/>
</dbReference>
<evidence type="ECO:0000313" key="2">
    <source>
        <dbReference type="EMBL" id="QIU97247.1"/>
    </source>
</evidence>
<dbReference type="SUPFAM" id="SSF48452">
    <property type="entry name" value="TPR-like"/>
    <property type="match status" value="1"/>
</dbReference>
<accession>A0A6H0KXS2</accession>
<feature type="signal peptide" evidence="1">
    <location>
        <begin position="1"/>
        <end position="26"/>
    </location>
</feature>
<protein>
    <submittedName>
        <fullName evidence="2">RagB/SusD family nutrient uptake outer membrane protein</fullName>
    </submittedName>
</protein>
<feature type="chain" id="PRO_5026113127" evidence="1">
    <location>
        <begin position="27"/>
        <end position="521"/>
    </location>
</feature>
<dbReference type="AlphaFoldDB" id="A0A6H0KXS2"/>
<dbReference type="CDD" id="cd08977">
    <property type="entry name" value="SusD"/>
    <property type="match status" value="1"/>
</dbReference>
<evidence type="ECO:0000313" key="3">
    <source>
        <dbReference type="Proteomes" id="UP000501780"/>
    </source>
</evidence>
<dbReference type="RefSeq" id="WP_167966942.1">
    <property type="nucleotide sequence ID" value="NZ_CP050831.1"/>
</dbReference>
<dbReference type="Gene3D" id="1.25.40.390">
    <property type="match status" value="2"/>
</dbReference>
<dbReference type="EMBL" id="CP050831">
    <property type="protein sequence ID" value="QIU97247.1"/>
    <property type="molecule type" value="Genomic_DNA"/>
</dbReference>
<reference evidence="2 3" key="1">
    <citation type="submission" date="2020-03" db="EMBL/GenBank/DDBJ databases">
        <title>Genomic analysis of Bacteroides faecium CBA7301.</title>
        <authorList>
            <person name="Kim J."/>
            <person name="Roh S.W."/>
        </authorList>
    </citation>
    <scope>NUCLEOTIDE SEQUENCE [LARGE SCALE GENOMIC DNA]</scope>
    <source>
        <strain evidence="2 3">CBA7301</strain>
    </source>
</reference>
<evidence type="ECO:0000256" key="1">
    <source>
        <dbReference type="SAM" id="SignalP"/>
    </source>
</evidence>
<dbReference type="Gene3D" id="1.20.120.840">
    <property type="entry name" value="SusD-like, tetratrico peptide repeats domain"/>
    <property type="match status" value="1"/>
</dbReference>
<keyword evidence="1" id="KW-0732">Signal</keyword>
<keyword evidence="3" id="KW-1185">Reference proteome</keyword>
<dbReference type="Pfam" id="PF12771">
    <property type="entry name" value="SusD-like_2"/>
    <property type="match status" value="1"/>
</dbReference>
<gene>
    <name evidence="2" type="ORF">BacF7301_25200</name>
</gene>
<dbReference type="InterPro" id="IPR041662">
    <property type="entry name" value="SusD-like_2"/>
</dbReference>